<evidence type="ECO:0000259" key="3">
    <source>
        <dbReference type="PROSITE" id="PS50977"/>
    </source>
</evidence>
<accession>A0ABQ2EU22</accession>
<name>A0ABQ2EU22_9ACTN</name>
<dbReference type="InterPro" id="IPR039536">
    <property type="entry name" value="TetR_C_Proteobacteria"/>
</dbReference>
<dbReference type="InterPro" id="IPR009057">
    <property type="entry name" value="Homeodomain-like_sf"/>
</dbReference>
<dbReference type="SUPFAM" id="SSF46689">
    <property type="entry name" value="Homeodomain-like"/>
    <property type="match status" value="1"/>
</dbReference>
<dbReference type="PRINTS" id="PR00455">
    <property type="entry name" value="HTHTETR"/>
</dbReference>
<dbReference type="PANTHER" id="PTHR30055">
    <property type="entry name" value="HTH-TYPE TRANSCRIPTIONAL REGULATOR RUTR"/>
    <property type="match status" value="1"/>
</dbReference>
<dbReference type="EMBL" id="BMMV01000033">
    <property type="protein sequence ID" value="GGK26321.1"/>
    <property type="molecule type" value="Genomic_DNA"/>
</dbReference>
<feature type="domain" description="HTH tetR-type" evidence="3">
    <location>
        <begin position="16"/>
        <end position="76"/>
    </location>
</feature>
<dbReference type="PANTHER" id="PTHR30055:SF146">
    <property type="entry name" value="HTH-TYPE TRANSCRIPTIONAL DUAL REGULATOR CECR"/>
    <property type="match status" value="1"/>
</dbReference>
<gene>
    <name evidence="4" type="ORF">GCM10011583_67850</name>
</gene>
<evidence type="ECO:0000313" key="5">
    <source>
        <dbReference type="Proteomes" id="UP000660265"/>
    </source>
</evidence>
<dbReference type="RefSeq" id="WP_189111433.1">
    <property type="nucleotide sequence ID" value="NZ_BMMV01000033.1"/>
</dbReference>
<evidence type="ECO:0000256" key="1">
    <source>
        <dbReference type="ARBA" id="ARBA00023125"/>
    </source>
</evidence>
<organism evidence="4 5">
    <name type="scientific">Streptomyces camponoticapitis</name>
    <dbReference type="NCBI Taxonomy" id="1616125"/>
    <lineage>
        <taxon>Bacteria</taxon>
        <taxon>Bacillati</taxon>
        <taxon>Actinomycetota</taxon>
        <taxon>Actinomycetes</taxon>
        <taxon>Kitasatosporales</taxon>
        <taxon>Streptomycetaceae</taxon>
        <taxon>Streptomyces</taxon>
    </lineage>
</organism>
<dbReference type="InterPro" id="IPR001647">
    <property type="entry name" value="HTH_TetR"/>
</dbReference>
<dbReference type="Gene3D" id="1.10.357.10">
    <property type="entry name" value="Tetracycline Repressor, domain 2"/>
    <property type="match status" value="1"/>
</dbReference>
<sequence length="227" mass="24994">MATQEATIQVPHAGPAHERRAIARSALRVFAREGWQRSDTEAVAAEAGVDASTVRRYYKDKEQLFLGVLLESTASVSAALTAIAERHLTRITDLEPDLIAFGLAWQSPIADYPDHFALVRRISAEVSVLPQIVMEIWQNAGPRPARRELARHLQRLSEEGVLAIEDGDADLAAGRFILLTSTGIVQRTFHGTVPLGDREIEQHITDGVRDFLSLYRPADRPSPDASA</sequence>
<dbReference type="PROSITE" id="PS50977">
    <property type="entry name" value="HTH_TETR_2"/>
    <property type="match status" value="1"/>
</dbReference>
<dbReference type="Pfam" id="PF00440">
    <property type="entry name" value="TetR_N"/>
    <property type="match status" value="1"/>
</dbReference>
<dbReference type="InterPro" id="IPR050109">
    <property type="entry name" value="HTH-type_TetR-like_transc_reg"/>
</dbReference>
<keyword evidence="1 2" id="KW-0238">DNA-binding</keyword>
<proteinExistence type="predicted"/>
<dbReference type="Gene3D" id="1.10.10.60">
    <property type="entry name" value="Homeodomain-like"/>
    <property type="match status" value="1"/>
</dbReference>
<feature type="DNA-binding region" description="H-T-H motif" evidence="2">
    <location>
        <begin position="39"/>
        <end position="58"/>
    </location>
</feature>
<evidence type="ECO:0000313" key="4">
    <source>
        <dbReference type="EMBL" id="GGK26321.1"/>
    </source>
</evidence>
<evidence type="ECO:0000256" key="2">
    <source>
        <dbReference type="PROSITE-ProRule" id="PRU00335"/>
    </source>
</evidence>
<comment type="caution">
    <text evidence="4">The sequence shown here is derived from an EMBL/GenBank/DDBJ whole genome shotgun (WGS) entry which is preliminary data.</text>
</comment>
<dbReference type="Proteomes" id="UP000660265">
    <property type="component" value="Unassembled WGS sequence"/>
</dbReference>
<protein>
    <recommendedName>
        <fullName evidence="3">HTH tetR-type domain-containing protein</fullName>
    </recommendedName>
</protein>
<keyword evidence="5" id="KW-1185">Reference proteome</keyword>
<dbReference type="Pfam" id="PF14246">
    <property type="entry name" value="TetR_C_7"/>
    <property type="match status" value="1"/>
</dbReference>
<reference evidence="5" key="1">
    <citation type="journal article" date="2019" name="Int. J. Syst. Evol. Microbiol.">
        <title>The Global Catalogue of Microorganisms (GCM) 10K type strain sequencing project: providing services to taxonomists for standard genome sequencing and annotation.</title>
        <authorList>
            <consortium name="The Broad Institute Genomics Platform"/>
            <consortium name="The Broad Institute Genome Sequencing Center for Infectious Disease"/>
            <person name="Wu L."/>
            <person name="Ma J."/>
        </authorList>
    </citation>
    <scope>NUCLEOTIDE SEQUENCE [LARGE SCALE GENOMIC DNA]</scope>
    <source>
        <strain evidence="5">CGMCC 4.7275</strain>
    </source>
</reference>